<reference evidence="2 3" key="1">
    <citation type="submission" date="2017-10" db="EMBL/GenBank/DDBJ databases">
        <title>Bacillus sp. nov., a halophilic bacterium isolated from a Yangshapao Lake.</title>
        <authorList>
            <person name="Wang H."/>
        </authorList>
    </citation>
    <scope>NUCLEOTIDE SEQUENCE [LARGE SCALE GENOMIC DNA]</scope>
    <source>
        <strain evidence="2 3">YSP-3</strain>
    </source>
</reference>
<proteinExistence type="predicted"/>
<dbReference type="Proteomes" id="UP000248066">
    <property type="component" value="Unassembled WGS sequence"/>
</dbReference>
<dbReference type="RefSeq" id="WP_110517338.1">
    <property type="nucleotide sequence ID" value="NZ_PDOF01000001.1"/>
</dbReference>
<dbReference type="PROSITE" id="PS51257">
    <property type="entry name" value="PROKAR_LIPOPROTEIN"/>
    <property type="match status" value="1"/>
</dbReference>
<protein>
    <submittedName>
        <fullName evidence="2">Uncharacterized protein</fullName>
    </submittedName>
</protein>
<dbReference type="InterPro" id="IPR035211">
    <property type="entry name" value="DUF5325"/>
</dbReference>
<comment type="caution">
    <text evidence="2">The sequence shown here is derived from an EMBL/GenBank/DDBJ whole genome shotgun (WGS) entry which is preliminary data.</text>
</comment>
<evidence type="ECO:0000256" key="1">
    <source>
        <dbReference type="SAM" id="Phobius"/>
    </source>
</evidence>
<dbReference type="AlphaFoldDB" id="A0A2W0HK10"/>
<evidence type="ECO:0000313" key="3">
    <source>
        <dbReference type="Proteomes" id="UP000248066"/>
    </source>
</evidence>
<dbReference type="EMBL" id="PDOF01000001">
    <property type="protein sequence ID" value="PYZ97845.1"/>
    <property type="molecule type" value="Genomic_DNA"/>
</dbReference>
<name>A0A2W0HK10_9BACI</name>
<evidence type="ECO:0000313" key="2">
    <source>
        <dbReference type="EMBL" id="PYZ97845.1"/>
    </source>
</evidence>
<feature type="transmembrane region" description="Helical" evidence="1">
    <location>
        <begin position="31"/>
        <end position="51"/>
    </location>
</feature>
<keyword evidence="1" id="KW-0812">Transmembrane</keyword>
<gene>
    <name evidence="2" type="ORF">CR205_04425</name>
</gene>
<keyword evidence="3" id="KW-1185">Reference proteome</keyword>
<dbReference type="OrthoDB" id="2929166at2"/>
<dbReference type="Pfam" id="PF17259">
    <property type="entry name" value="DUF5325"/>
    <property type="match status" value="1"/>
</dbReference>
<organism evidence="2 3">
    <name type="scientific">Alteribacter lacisalsi</name>
    <dbReference type="NCBI Taxonomy" id="2045244"/>
    <lineage>
        <taxon>Bacteria</taxon>
        <taxon>Bacillati</taxon>
        <taxon>Bacillota</taxon>
        <taxon>Bacilli</taxon>
        <taxon>Bacillales</taxon>
        <taxon>Bacillaceae</taxon>
        <taxon>Alteribacter</taxon>
    </lineage>
</organism>
<accession>A0A2W0HK10</accession>
<keyword evidence="1" id="KW-0472">Membrane</keyword>
<keyword evidence="1" id="KW-1133">Transmembrane helix</keyword>
<feature type="transmembrane region" description="Helical" evidence="1">
    <location>
        <begin position="7"/>
        <end position="25"/>
    </location>
</feature>
<sequence>MKTFNWPIFIVAVFTACGVAGIGIGLAESSWLIVILSIVTALVSVAIGLTIRKKNFASDHR</sequence>